<dbReference type="Pfam" id="PF00296">
    <property type="entry name" value="Bac_luciferase"/>
    <property type="match status" value="1"/>
</dbReference>
<dbReference type="RefSeq" id="WP_172166743.1">
    <property type="nucleotide sequence ID" value="NZ_CP053564.1"/>
</dbReference>
<dbReference type="InterPro" id="IPR051260">
    <property type="entry name" value="Diverse_substr_monoxygenases"/>
</dbReference>
<proteinExistence type="predicted"/>
<evidence type="ECO:0000256" key="4">
    <source>
        <dbReference type="ARBA" id="ARBA00023033"/>
    </source>
</evidence>
<keyword evidence="2" id="KW-0288">FMN</keyword>
<dbReference type="KEGG" id="pbro:HOP40_32440"/>
<dbReference type="GO" id="GO:0016705">
    <property type="term" value="F:oxidoreductase activity, acting on paired donors, with incorporation or reduction of molecular oxygen"/>
    <property type="evidence" value="ECO:0007669"/>
    <property type="project" value="InterPro"/>
</dbReference>
<dbReference type="AlphaFoldDB" id="A0A6M6JS98"/>
<dbReference type="InterPro" id="IPR011251">
    <property type="entry name" value="Luciferase-like_dom"/>
</dbReference>
<keyword evidence="4" id="KW-0503">Monooxygenase</keyword>
<gene>
    <name evidence="7" type="ORF">HOP40_32440</name>
</gene>
<evidence type="ECO:0000259" key="6">
    <source>
        <dbReference type="Pfam" id="PF00296"/>
    </source>
</evidence>
<evidence type="ECO:0000256" key="5">
    <source>
        <dbReference type="SAM" id="MobiDB-lite"/>
    </source>
</evidence>
<evidence type="ECO:0000313" key="7">
    <source>
        <dbReference type="EMBL" id="QJY49897.1"/>
    </source>
</evidence>
<feature type="region of interest" description="Disordered" evidence="5">
    <location>
        <begin position="310"/>
        <end position="333"/>
    </location>
</feature>
<reference evidence="7 8" key="1">
    <citation type="submission" date="2020-05" db="EMBL/GenBank/DDBJ databases">
        <authorList>
            <person name="Mo P."/>
        </authorList>
    </citation>
    <scope>NUCLEOTIDE SEQUENCE [LARGE SCALE GENOMIC DNA]</scope>
    <source>
        <strain evidence="7 8">Gen01</strain>
    </source>
</reference>
<dbReference type="GO" id="GO:0004497">
    <property type="term" value="F:monooxygenase activity"/>
    <property type="evidence" value="ECO:0007669"/>
    <property type="project" value="UniProtKB-KW"/>
</dbReference>
<keyword evidence="3" id="KW-0560">Oxidoreductase</keyword>
<dbReference type="InterPro" id="IPR036661">
    <property type="entry name" value="Luciferase-like_sf"/>
</dbReference>
<accession>A0A6M6JS98</accession>
<feature type="domain" description="Luciferase-like" evidence="6">
    <location>
        <begin position="41"/>
        <end position="237"/>
    </location>
</feature>
<sequence length="333" mass="34152">MSPFTEARLHLGVEIGGAGRHPGAARRGRLDAEALLDPAWSVGLVRTAAARGLDLVVLTGPFAGTADTPELDAVALAARIAPVVPGIGLVPQATVTRAEPVHLSTAIAALDLVSDGRAGWEPVVSGTGAAPSGREPAAPADLLWREAGEVVDVVARLGDSDPLTVVRADEPEALAVAARSADVVRIAAPDLATARDARRRVRDAVQDAGRRADDVTVLLDVEVHLAATRTLAEDSLRGLDAAAGPLAPSSVRVVGTSGALADVVERVLHLRAADGVTFVPLALPGDLRAVTSELVPLLAGRGLFRTGRPGERLRTRFGPGRPADRHAAVGSAS</sequence>
<protein>
    <submittedName>
        <fullName evidence="7">LLM class flavin-dependent oxidoreductase</fullName>
    </submittedName>
</protein>
<evidence type="ECO:0000256" key="3">
    <source>
        <dbReference type="ARBA" id="ARBA00023002"/>
    </source>
</evidence>
<evidence type="ECO:0000256" key="1">
    <source>
        <dbReference type="ARBA" id="ARBA00022630"/>
    </source>
</evidence>
<dbReference type="PANTHER" id="PTHR30011:SF16">
    <property type="entry name" value="C2H2 FINGER DOMAIN TRANSCRIPTION FACTOR (EUROFUNG)-RELATED"/>
    <property type="match status" value="1"/>
</dbReference>
<keyword evidence="8" id="KW-1185">Reference proteome</keyword>
<organism evidence="7 8">
    <name type="scientific">Pseudonocardia broussonetiae</name>
    <dbReference type="NCBI Taxonomy" id="2736640"/>
    <lineage>
        <taxon>Bacteria</taxon>
        <taxon>Bacillati</taxon>
        <taxon>Actinomycetota</taxon>
        <taxon>Actinomycetes</taxon>
        <taxon>Pseudonocardiales</taxon>
        <taxon>Pseudonocardiaceae</taxon>
        <taxon>Pseudonocardia</taxon>
    </lineage>
</organism>
<dbReference type="SUPFAM" id="SSF51679">
    <property type="entry name" value="Bacterial luciferase-like"/>
    <property type="match status" value="1"/>
</dbReference>
<dbReference type="EMBL" id="CP053564">
    <property type="protein sequence ID" value="QJY49897.1"/>
    <property type="molecule type" value="Genomic_DNA"/>
</dbReference>
<evidence type="ECO:0000256" key="2">
    <source>
        <dbReference type="ARBA" id="ARBA00022643"/>
    </source>
</evidence>
<name>A0A6M6JS98_9PSEU</name>
<dbReference type="PANTHER" id="PTHR30011">
    <property type="entry name" value="ALKANESULFONATE MONOOXYGENASE-RELATED"/>
    <property type="match status" value="1"/>
</dbReference>
<keyword evidence="1" id="KW-0285">Flavoprotein</keyword>
<evidence type="ECO:0000313" key="8">
    <source>
        <dbReference type="Proteomes" id="UP000505377"/>
    </source>
</evidence>
<dbReference type="Gene3D" id="3.20.20.30">
    <property type="entry name" value="Luciferase-like domain"/>
    <property type="match status" value="2"/>
</dbReference>
<dbReference type="Proteomes" id="UP000505377">
    <property type="component" value="Chromosome"/>
</dbReference>